<organism evidence="1 2">
    <name type="scientific">Psychroflexus maritimus</name>
    <dbReference type="NCBI Taxonomy" id="2714865"/>
    <lineage>
        <taxon>Bacteria</taxon>
        <taxon>Pseudomonadati</taxon>
        <taxon>Bacteroidota</taxon>
        <taxon>Flavobacteriia</taxon>
        <taxon>Flavobacteriales</taxon>
        <taxon>Flavobacteriaceae</taxon>
        <taxon>Psychroflexus</taxon>
    </lineage>
</organism>
<name>A0A967ADY7_9FLAO</name>
<evidence type="ECO:0000313" key="2">
    <source>
        <dbReference type="Proteomes" id="UP000643701"/>
    </source>
</evidence>
<protein>
    <submittedName>
        <fullName evidence="1">Uncharacterized protein</fullName>
    </submittedName>
</protein>
<dbReference type="RefSeq" id="WP_166400769.1">
    <property type="nucleotide sequence ID" value="NZ_JAANAS010000072.1"/>
</dbReference>
<comment type="caution">
    <text evidence="1">The sequence shown here is derived from an EMBL/GenBank/DDBJ whole genome shotgun (WGS) entry which is preliminary data.</text>
</comment>
<keyword evidence="2" id="KW-1185">Reference proteome</keyword>
<dbReference type="Proteomes" id="UP000643701">
    <property type="component" value="Unassembled WGS sequence"/>
</dbReference>
<sequence length="156" mass="18791">MKSPKLAEIKKALIHASRDELIEMTIQLAKYKVENKELLHYLLFDAQDETAFVNEVKDYISEEFEAMNTKNYYWMRKSVRKTLKNVKKYIKFSKEKSTEIELHLHFLAQMLQLKPSILKDKRLASLYERTLLFVDRKISVVHEDLQYDYQLEREQL</sequence>
<accession>A0A967ADY7</accession>
<proteinExistence type="predicted"/>
<evidence type="ECO:0000313" key="1">
    <source>
        <dbReference type="EMBL" id="NGZ90534.1"/>
    </source>
</evidence>
<dbReference type="AlphaFoldDB" id="A0A967ADY7"/>
<gene>
    <name evidence="1" type="ORF">G7034_09735</name>
</gene>
<dbReference type="EMBL" id="JAANAS010000072">
    <property type="protein sequence ID" value="NGZ90534.1"/>
    <property type="molecule type" value="Genomic_DNA"/>
</dbReference>
<reference evidence="1" key="1">
    <citation type="submission" date="2020-03" db="EMBL/GenBank/DDBJ databases">
        <title>Psychroflexus Maritimus sp. nov., isolate from marine sediment.</title>
        <authorList>
            <person name="Zhong Y.-L."/>
        </authorList>
    </citation>
    <scope>NUCLEOTIDE SEQUENCE</scope>
    <source>
        <strain evidence="1">C1</strain>
    </source>
</reference>